<dbReference type="PROSITE" id="PS50878">
    <property type="entry name" value="RT_POL"/>
    <property type="match status" value="1"/>
</dbReference>
<keyword evidence="10" id="KW-0739">Sodium transport</keyword>
<keyword evidence="2" id="KW-0813">Transport</keyword>
<dbReference type="InterPro" id="IPR036691">
    <property type="entry name" value="Endo/exonu/phosph_ase_sf"/>
</dbReference>
<dbReference type="Proteomes" id="UP000288805">
    <property type="component" value="Unassembled WGS sequence"/>
</dbReference>
<evidence type="ECO:0000256" key="2">
    <source>
        <dbReference type="ARBA" id="ARBA00022448"/>
    </source>
</evidence>
<gene>
    <name evidence="15" type="primary">NHX2_6</name>
    <name evidence="15" type="ORF">CK203_006890</name>
</gene>
<dbReference type="InterPro" id="IPR000477">
    <property type="entry name" value="RT_dom"/>
</dbReference>
<comment type="caution">
    <text evidence="15">The sequence shown here is derived from an EMBL/GenBank/DDBJ whole genome shotgun (WGS) entry which is preliminary data.</text>
</comment>
<dbReference type="Pfam" id="PF00999">
    <property type="entry name" value="Na_H_Exchanger"/>
    <property type="match status" value="1"/>
</dbReference>
<dbReference type="InterPro" id="IPR006153">
    <property type="entry name" value="Cation/H_exchanger_TM"/>
</dbReference>
<evidence type="ECO:0000256" key="8">
    <source>
        <dbReference type="ARBA" id="ARBA00023065"/>
    </source>
</evidence>
<dbReference type="Pfam" id="PF13966">
    <property type="entry name" value="zf-RVT"/>
    <property type="match status" value="1"/>
</dbReference>
<keyword evidence="5" id="KW-0630">Potassium</keyword>
<dbReference type="EMBL" id="QGNW01000010">
    <property type="protein sequence ID" value="RVX18877.1"/>
    <property type="molecule type" value="Genomic_DNA"/>
</dbReference>
<keyword evidence="4 13" id="KW-0812">Transmembrane</keyword>
<comment type="catalytic activity">
    <reaction evidence="12">
        <text>K(+)(in) + H(+)(out) = K(+)(out) + H(+)(in)</text>
        <dbReference type="Rhea" id="RHEA:29467"/>
        <dbReference type="ChEBI" id="CHEBI:15378"/>
        <dbReference type="ChEBI" id="CHEBI:29103"/>
    </reaction>
</comment>
<dbReference type="Pfam" id="PF00078">
    <property type="entry name" value="RVT_1"/>
    <property type="match status" value="1"/>
</dbReference>
<evidence type="ECO:0000256" key="11">
    <source>
        <dbReference type="ARBA" id="ARBA00047524"/>
    </source>
</evidence>
<protein>
    <submittedName>
        <fullName evidence="15">Sodium/hydrogen exchanger 2</fullName>
    </submittedName>
</protein>
<evidence type="ECO:0000256" key="6">
    <source>
        <dbReference type="ARBA" id="ARBA00022989"/>
    </source>
</evidence>
<feature type="transmembrane region" description="Helical" evidence="13">
    <location>
        <begin position="1148"/>
        <end position="1171"/>
    </location>
</feature>
<dbReference type="PANTHER" id="PTHR10110:SF117">
    <property type="entry name" value="SODIUM_HYDROGEN EXCHANGER 2"/>
    <property type="match status" value="1"/>
</dbReference>
<evidence type="ECO:0000313" key="15">
    <source>
        <dbReference type="EMBL" id="RVX18877.1"/>
    </source>
</evidence>
<comment type="subcellular location">
    <subcellularLocation>
        <location evidence="1">Membrane</location>
        <topology evidence="1">Multi-pass membrane protein</topology>
    </subcellularLocation>
</comment>
<keyword evidence="6 13" id="KW-1133">Transmembrane helix</keyword>
<comment type="catalytic activity">
    <reaction evidence="11">
        <text>Na(+)(in) + H(+)(out) = Na(+)(out) + H(+)(in)</text>
        <dbReference type="Rhea" id="RHEA:29419"/>
        <dbReference type="ChEBI" id="CHEBI:15378"/>
        <dbReference type="ChEBI" id="CHEBI:29101"/>
    </reaction>
</comment>
<keyword evidence="9 13" id="KW-0472">Membrane</keyword>
<dbReference type="PANTHER" id="PTHR10110">
    <property type="entry name" value="SODIUM/HYDROGEN EXCHANGER"/>
    <property type="match status" value="1"/>
</dbReference>
<dbReference type="CDD" id="cd01650">
    <property type="entry name" value="RT_nLTR_like"/>
    <property type="match status" value="1"/>
</dbReference>
<name>A0A438KCF9_VITVI</name>
<dbReference type="SUPFAM" id="SSF56219">
    <property type="entry name" value="DNase I-like"/>
    <property type="match status" value="1"/>
</dbReference>
<keyword evidence="3" id="KW-0633">Potassium transport</keyword>
<dbReference type="InterPro" id="IPR026960">
    <property type="entry name" value="RVT-Znf"/>
</dbReference>
<dbReference type="OrthoDB" id="196264at2759"/>
<evidence type="ECO:0000256" key="12">
    <source>
        <dbReference type="ARBA" id="ARBA00047912"/>
    </source>
</evidence>
<organism evidence="15 16">
    <name type="scientific">Vitis vinifera</name>
    <name type="common">Grape</name>
    <dbReference type="NCBI Taxonomy" id="29760"/>
    <lineage>
        <taxon>Eukaryota</taxon>
        <taxon>Viridiplantae</taxon>
        <taxon>Streptophyta</taxon>
        <taxon>Embryophyta</taxon>
        <taxon>Tracheophyta</taxon>
        <taxon>Spermatophyta</taxon>
        <taxon>Magnoliopsida</taxon>
        <taxon>eudicotyledons</taxon>
        <taxon>Gunneridae</taxon>
        <taxon>Pentapetalae</taxon>
        <taxon>rosids</taxon>
        <taxon>Vitales</taxon>
        <taxon>Vitaceae</taxon>
        <taxon>Viteae</taxon>
        <taxon>Vitis</taxon>
    </lineage>
</organism>
<evidence type="ECO:0000256" key="10">
    <source>
        <dbReference type="ARBA" id="ARBA00023201"/>
    </source>
</evidence>
<evidence type="ECO:0000256" key="13">
    <source>
        <dbReference type="SAM" id="Phobius"/>
    </source>
</evidence>
<keyword evidence="8" id="KW-0406">Ion transport</keyword>
<dbReference type="SUPFAM" id="SSF56672">
    <property type="entry name" value="DNA/RNA polymerases"/>
    <property type="match status" value="1"/>
</dbReference>
<proteinExistence type="predicted"/>
<accession>A0A438KCF9</accession>
<evidence type="ECO:0000256" key="9">
    <source>
        <dbReference type="ARBA" id="ARBA00023136"/>
    </source>
</evidence>
<evidence type="ECO:0000256" key="3">
    <source>
        <dbReference type="ARBA" id="ARBA00022538"/>
    </source>
</evidence>
<evidence type="ECO:0000256" key="1">
    <source>
        <dbReference type="ARBA" id="ARBA00004141"/>
    </source>
</evidence>
<dbReference type="InterPro" id="IPR043502">
    <property type="entry name" value="DNA/RNA_pol_sf"/>
</dbReference>
<reference evidence="15 16" key="1">
    <citation type="journal article" date="2018" name="PLoS Genet.">
        <title>Population sequencing reveals clonal diversity and ancestral inbreeding in the grapevine cultivar Chardonnay.</title>
        <authorList>
            <person name="Roach M.J."/>
            <person name="Johnson D.L."/>
            <person name="Bohlmann J."/>
            <person name="van Vuuren H.J."/>
            <person name="Jones S.J."/>
            <person name="Pretorius I.S."/>
            <person name="Schmidt S.A."/>
            <person name="Borneman A.R."/>
        </authorList>
    </citation>
    <scope>NUCLEOTIDE SEQUENCE [LARGE SCALE GENOMIC DNA]</scope>
    <source>
        <strain evidence="16">cv. Chardonnay</strain>
        <tissue evidence="15">Leaf</tissue>
    </source>
</reference>
<feature type="domain" description="Reverse transcriptase" evidence="14">
    <location>
        <begin position="473"/>
        <end position="748"/>
    </location>
</feature>
<evidence type="ECO:0000256" key="4">
    <source>
        <dbReference type="ARBA" id="ARBA00022692"/>
    </source>
</evidence>
<evidence type="ECO:0000256" key="5">
    <source>
        <dbReference type="ARBA" id="ARBA00022958"/>
    </source>
</evidence>
<keyword evidence="7" id="KW-0915">Sodium</keyword>
<dbReference type="GO" id="GO:0016020">
    <property type="term" value="C:membrane"/>
    <property type="evidence" value="ECO:0007669"/>
    <property type="project" value="UniProtKB-SubCell"/>
</dbReference>
<sequence length="1345" mass="153716">MALQLDEGEGEEGWSSSCLAKFSRCLGMPTEGFEEEILYLLRIMRGRIEQKSQDRKYRKTKSSASKSSRELKKLEWTIRILSWNVRGANDSDKRKIIKFVIKSNKVDVVCLQETKIKEMSTGLVRSLGVGRHLDWRAINSKGAAEGVPVFWDNREVELLEVEEGMFTISCQFKNCVDGLRWVFTGVYGPVCSRDREDFWEELGSIKGLWRDPWCVGRDFNMVRYPEECNRRGGLSASMRRFTEVVEDLELRDYPLQGGPFTCMFNGAVQGILARTVSDHFPILLKGGGLKRGPSLFRFENMWLEEKGFMDQMKRWWGSLSFTVSFSFVLDAKLRALKDILKVWNKEVFGLIDTKKSQALSQVEYWDELEKHSTLSLEDCEARKEAKEAYKTWVLREEISWRQKSRELWLKEGDNNTRFFHRMANVHSRRNWLSKLKVDDCWHTEEGGWRLVVEGLSFMRLASNEAVGLEIPFAEGEVFTALSDLGKDKAPVLKKGGAEDLKDFRPISLVGSLYKLLANRIKKVMGKVISESQNAFVKGRQILDAVLIANEAVDSRLKDNVGWVLCKLDIEKTYDHVSWSFLLAVLKKMGCGERWIKWIDWCISTVKFSVLINGSPSGFFQSSRGLRQGDPLSPYLFVIAMEVFSSMLRRAISGGFLSRWRVSDRSGVGFQISHLLFADDTLVFCEESLDQMTYLSWLLMWFEAYSGLKINLEKSELILVGRVHDIEGLALELGCKVGGLPSCYLGLPLGAPFNSLAVWDGVEERFRKRLAMWKSQYISKGGRLTLIRSTLSSMPIYFMSLFTCQEKWNLVCLGKKKGGLGVRNLALMNSALLCKWNWRYANEREALWRRVISLKKKWWLLDCSHVGNGQRVRFWKDKWCGDGPLCESFSSLFSISMSKNAWVSKKIHAFRVQREEEDTVIWTASNDGAFLVKFLYSVLERGGSSMFPSERIWRVSVPPKVAFFAWEASWDKVLTLEQLQRRGFSLANSEGNPYWMEWSVCREKAQEGLANGSFMYILGFLSREPFFSCKFFRLDRLLVREGDVYTPCILRGHWHSTDREVALMMLMAYLSYILAELFYLSGILTVFFCGIVMSHYTWHNVTESSRVTTKHAFATLSFVAEIFIFLYVGMDALDIEKWRFVSKTPGTSVAVSSILIGLVLVGRAAFVFPLSFLSNLAKKNPTEKITFRQQVIIWWAGLMRGAVSVALAYNQFARSGHTQLRSNAIMITSTITVVLFSTVVFGLMTQPLIRFLLPHSKNTTSMVYSDSSTPKSFAVPLLESAQNSDADMGGHGFPRPSSLRMLLTTPSRSVHHYWRKFDDAIMRPMFGGRGFVPFVPGSPTERSAPQ</sequence>
<feature type="transmembrane region" description="Helical" evidence="13">
    <location>
        <begin position="1068"/>
        <end position="1097"/>
    </location>
</feature>
<dbReference type="GO" id="GO:0015385">
    <property type="term" value="F:sodium:proton antiporter activity"/>
    <property type="evidence" value="ECO:0007669"/>
    <property type="project" value="InterPro"/>
</dbReference>
<feature type="transmembrane region" description="Helical" evidence="13">
    <location>
        <begin position="1223"/>
        <end position="1243"/>
    </location>
</feature>
<evidence type="ECO:0000313" key="16">
    <source>
        <dbReference type="Proteomes" id="UP000288805"/>
    </source>
</evidence>
<feature type="transmembrane region" description="Helical" evidence="13">
    <location>
        <begin position="1191"/>
        <end position="1211"/>
    </location>
</feature>
<feature type="transmembrane region" description="Helical" evidence="13">
    <location>
        <begin position="1109"/>
        <end position="1127"/>
    </location>
</feature>
<dbReference type="GO" id="GO:0006813">
    <property type="term" value="P:potassium ion transport"/>
    <property type="evidence" value="ECO:0007669"/>
    <property type="project" value="UniProtKB-KW"/>
</dbReference>
<dbReference type="Gene3D" id="3.60.10.10">
    <property type="entry name" value="Endonuclease/exonuclease/phosphatase"/>
    <property type="match status" value="1"/>
</dbReference>
<evidence type="ECO:0000259" key="14">
    <source>
        <dbReference type="PROSITE" id="PS50878"/>
    </source>
</evidence>
<evidence type="ECO:0000256" key="7">
    <source>
        <dbReference type="ARBA" id="ARBA00023053"/>
    </source>
</evidence>
<dbReference type="InterPro" id="IPR018422">
    <property type="entry name" value="Cation/H_exchanger_CPA1"/>
</dbReference>